<gene>
    <name evidence="3" type="ORF">J6I44_19865</name>
</gene>
<evidence type="ECO:0000313" key="4">
    <source>
        <dbReference type="Proteomes" id="UP001207918"/>
    </source>
</evidence>
<dbReference type="Gene3D" id="3.40.50.2000">
    <property type="entry name" value="Glycogen Phosphorylase B"/>
    <property type="match status" value="1"/>
</dbReference>
<protein>
    <submittedName>
        <fullName evidence="3">Glycosyltransferase</fullName>
        <ecNumber evidence="3">2.4.-.-</ecNumber>
    </submittedName>
</protein>
<evidence type="ECO:0000256" key="1">
    <source>
        <dbReference type="ARBA" id="ARBA00022679"/>
    </source>
</evidence>
<comment type="caution">
    <text evidence="3">The sequence shown here is derived from an EMBL/GenBank/DDBJ whole genome shotgun (WGS) entry which is preliminary data.</text>
</comment>
<keyword evidence="1 3" id="KW-0808">Transferase</keyword>
<dbReference type="PANTHER" id="PTHR46401">
    <property type="entry name" value="GLYCOSYLTRANSFERASE WBBK-RELATED"/>
    <property type="match status" value="1"/>
</dbReference>
<dbReference type="GO" id="GO:0016757">
    <property type="term" value="F:glycosyltransferase activity"/>
    <property type="evidence" value="ECO:0007669"/>
    <property type="project" value="UniProtKB-KW"/>
</dbReference>
<dbReference type="RefSeq" id="WP_265767997.1">
    <property type="nucleotide sequence ID" value="NZ_JAGGJA010000023.1"/>
</dbReference>
<organism evidence="3 4">
    <name type="scientific">Fodinibius salsisoli</name>
    <dbReference type="NCBI Taxonomy" id="2820877"/>
    <lineage>
        <taxon>Bacteria</taxon>
        <taxon>Pseudomonadati</taxon>
        <taxon>Balneolota</taxon>
        <taxon>Balneolia</taxon>
        <taxon>Balneolales</taxon>
        <taxon>Balneolaceae</taxon>
        <taxon>Fodinibius</taxon>
    </lineage>
</organism>
<dbReference type="Proteomes" id="UP001207918">
    <property type="component" value="Unassembled WGS sequence"/>
</dbReference>
<dbReference type="Pfam" id="PF00534">
    <property type="entry name" value="Glycos_transf_1"/>
    <property type="match status" value="1"/>
</dbReference>
<evidence type="ECO:0000313" key="3">
    <source>
        <dbReference type="EMBL" id="MCW9709128.1"/>
    </source>
</evidence>
<dbReference type="PANTHER" id="PTHR46401:SF2">
    <property type="entry name" value="GLYCOSYLTRANSFERASE WBBK-RELATED"/>
    <property type="match status" value="1"/>
</dbReference>
<keyword evidence="3" id="KW-0328">Glycosyltransferase</keyword>
<accession>A0ABT3PTE4</accession>
<dbReference type="InterPro" id="IPR001296">
    <property type="entry name" value="Glyco_trans_1"/>
</dbReference>
<keyword evidence="4" id="KW-1185">Reference proteome</keyword>
<feature type="domain" description="Glycosyl transferase family 1" evidence="2">
    <location>
        <begin position="223"/>
        <end position="350"/>
    </location>
</feature>
<dbReference type="EMBL" id="JAGGJA010000023">
    <property type="protein sequence ID" value="MCW9709128.1"/>
    <property type="molecule type" value="Genomic_DNA"/>
</dbReference>
<dbReference type="SUPFAM" id="SSF53756">
    <property type="entry name" value="UDP-Glycosyltransferase/glycogen phosphorylase"/>
    <property type="match status" value="1"/>
</dbReference>
<evidence type="ECO:0000259" key="2">
    <source>
        <dbReference type="Pfam" id="PF00534"/>
    </source>
</evidence>
<proteinExistence type="predicted"/>
<reference evidence="3 4" key="1">
    <citation type="submission" date="2021-03" db="EMBL/GenBank/DDBJ databases">
        <title>Aliifodinibius sp. nov., a new bacterium isolated from saline soil.</title>
        <authorList>
            <person name="Galisteo C."/>
            <person name="De La Haba R."/>
            <person name="Sanchez-Porro C."/>
            <person name="Ventosa A."/>
        </authorList>
    </citation>
    <scope>NUCLEOTIDE SEQUENCE [LARGE SCALE GENOMIC DNA]</scope>
    <source>
        <strain evidence="3 4">1BSP15-2V2</strain>
    </source>
</reference>
<dbReference type="EC" id="2.4.-.-" evidence="3"/>
<sequence>MKSLLIIPFHDYKVALNNGFRTRDSHIYEHYISEEYDNIDNIIIINRPTSLAEVLLRNKKVVSEKDKLIKKSNHTYIQKINHQTYVVDFFVYDFFNVIWKRHAWLPQIYSSSEIVDRIKDVLSYLEITQYSIYMSFPFSVNLGLNLDANIKMLDAVDNFTEYKEWAYFRDKIEQLYDTAKCDFDHIIVNSKDTYRYLSKDCEANLELVPNGVDFKKFSGTFERPSDLPEDKPLVGYAGKMQRMFDTKLLSKLAVQNPDLNFVILGKFLDKKWKKKNWDKDIKGLSNVFYLGDKHYERIPSYYNHFDILFIPYIIENQHGGDPIKFYEYMAANKPIISTNIGNIEKFHDDKNIIICDSRDDFLNNFQIVKNQIGKNISYELPNELSWKSKSNYFAKLLFNEKKTV</sequence>
<name>A0ABT3PTE4_9BACT</name>